<gene>
    <name evidence="3" type="ORF">CTZ24_25220</name>
    <name evidence="2" type="ORF">Q3404_25290</name>
</gene>
<evidence type="ECO:0000313" key="5">
    <source>
        <dbReference type="Proteomes" id="UP001171299"/>
    </source>
</evidence>
<geneLocation type="plasmid" evidence="4">
    <name>pmsr2c</name>
</geneLocation>
<evidence type="ECO:0000313" key="3">
    <source>
        <dbReference type="EMBL" id="QGR09761.1"/>
    </source>
</evidence>
<feature type="chain" id="PRO_5043045663" evidence="1">
    <location>
        <begin position="23"/>
        <end position="478"/>
    </location>
</feature>
<dbReference type="KEGG" id="ppho:CTZ24_25220"/>
<keyword evidence="1" id="KW-0732">Signal</keyword>
<dbReference type="Proteomes" id="UP001171299">
    <property type="component" value="Unassembled WGS sequence"/>
</dbReference>
<keyword evidence="3" id="KW-0614">Plasmid</keyword>
<reference evidence="3" key="2">
    <citation type="journal article" date="2020" name="Environ. Microbiol.">
        <title>The extreme plant-growth-promoting properties of Pantoea phytobeneficialis MSR2 revealed by functional and genomic analysis.</title>
        <authorList>
            <person name="Nascimento F.X."/>
            <person name="Hernandez A.G."/>
            <person name="Glick B.R."/>
            <person name="Rossi M.J."/>
        </authorList>
    </citation>
    <scope>NUCLEOTIDE SEQUENCE</scope>
    <source>
        <strain evidence="3">MSR2</strain>
    </source>
</reference>
<accession>A0AAP9KS38</accession>
<evidence type="ECO:0000256" key="1">
    <source>
        <dbReference type="SAM" id="SignalP"/>
    </source>
</evidence>
<dbReference type="AlphaFoldDB" id="A0AAP9KS38"/>
<reference evidence="4" key="1">
    <citation type="submission" date="2017-11" db="EMBL/GenBank/DDBJ databases">
        <title>Genome sequence of Pantoea sp. MSR2.</title>
        <authorList>
            <person name="Nascimento F.X."/>
        </authorList>
    </citation>
    <scope>NUCLEOTIDE SEQUENCE [LARGE SCALE GENOMIC DNA]</scope>
    <source>
        <strain evidence="4">MSR2</strain>
        <plasmid evidence="4">pmsr2c</plasmid>
    </source>
</reference>
<proteinExistence type="predicted"/>
<evidence type="ECO:0000313" key="4">
    <source>
        <dbReference type="Proteomes" id="UP000424872"/>
    </source>
</evidence>
<feature type="signal peptide" evidence="1">
    <location>
        <begin position="1"/>
        <end position="22"/>
    </location>
</feature>
<sequence length="478" mass="53803">MKKSIMLLAALTTLCAVSAVQASDEKLPPPNVSNVFINPLYFYRQNDHLTYVTMVKLNNGSRVERWNTVDCGNKKYYRLYLDILNKDGKLSDRFYGDKSYGRYAPPLEITGNEAKAAAILCDIKVKNSDWVYSEKKNNVGKDIPEASSLVDVANVIKVKDKLLVRLGYGYDEIDYDPPYDAPFDLKVEYHVYDCKTDQDTVIGATDVDPHGFVTDSLIGEAMKKRASDFTNSPAVVESFKTMCRMDEPQRYAGSGKYQSHPHKTVAKYSGPILPDFRDNNPNWIMKFPLTPEVESKGIALIANWAEPRFRQLKWSETQADDKPVKIIADVQANGLVRRLEDYNVFLAQRIMVANDIQLEGAMSISPLPSITQRIETTLRFPLFKGQHYHVLTLTKGQDGEKVTRIERDCDVVSSGDAAKINAAFTGSYWRVECTQSGSDGPEKSAIAWLNDLRIFLPLERTYHGVIKPIAITDVGISR</sequence>
<dbReference type="RefSeq" id="WP_208726931.1">
    <property type="nucleotide sequence ID" value="NZ_CP024639.1"/>
</dbReference>
<evidence type="ECO:0000313" key="2">
    <source>
        <dbReference type="EMBL" id="MDO6409889.1"/>
    </source>
</evidence>
<dbReference type="Proteomes" id="UP000424872">
    <property type="component" value="Plasmid pMSR2C"/>
</dbReference>
<organism evidence="3 4">
    <name type="scientific">Pantoea phytobeneficialis</name>
    <dbReference type="NCBI Taxonomy" id="2052056"/>
    <lineage>
        <taxon>Bacteria</taxon>
        <taxon>Pseudomonadati</taxon>
        <taxon>Pseudomonadota</taxon>
        <taxon>Gammaproteobacteria</taxon>
        <taxon>Enterobacterales</taxon>
        <taxon>Erwiniaceae</taxon>
        <taxon>Pantoea</taxon>
    </lineage>
</organism>
<reference evidence="2" key="3">
    <citation type="submission" date="2023-07" db="EMBL/GenBank/DDBJ databases">
        <title>The extreme plant-growth-promoting properties of Pantoea phytobeneficialis PF55 revealed by functional and genomic analysis.</title>
        <authorList>
            <person name="Nascimento F.X."/>
            <person name="Marcio R.J."/>
        </authorList>
    </citation>
    <scope>NUCLEOTIDE SEQUENCE</scope>
    <source>
        <strain evidence="2">PF55</strain>
    </source>
</reference>
<name>A0AAP9KS38_9GAMM</name>
<keyword evidence="5" id="KW-1185">Reference proteome</keyword>
<dbReference type="EMBL" id="CP024639">
    <property type="protein sequence ID" value="QGR09761.1"/>
    <property type="molecule type" value="Genomic_DNA"/>
</dbReference>
<dbReference type="EMBL" id="JAUOOM010000040">
    <property type="protein sequence ID" value="MDO6409889.1"/>
    <property type="molecule type" value="Genomic_DNA"/>
</dbReference>
<protein>
    <submittedName>
        <fullName evidence="3">Uncharacterized protein</fullName>
    </submittedName>
</protein>
<geneLocation type="plasmid" evidence="3">
    <name>pMSR2C</name>
</geneLocation>